<keyword evidence="3" id="KW-1185">Reference proteome</keyword>
<organism evidence="2 3">
    <name type="scientific">Mesobacillus selenatarsenatis (strain DSM 18680 / JCM 14380 / FERM P-15431 / SF-1)</name>
    <dbReference type="NCBI Taxonomy" id="1321606"/>
    <lineage>
        <taxon>Bacteria</taxon>
        <taxon>Bacillati</taxon>
        <taxon>Bacillota</taxon>
        <taxon>Bacilli</taxon>
        <taxon>Bacillales</taxon>
        <taxon>Bacillaceae</taxon>
        <taxon>Mesobacillus</taxon>
    </lineage>
</organism>
<comment type="caution">
    <text evidence="2">The sequence shown here is derived from an EMBL/GenBank/DDBJ whole genome shotgun (WGS) entry which is preliminary data.</text>
</comment>
<feature type="compositionally biased region" description="Basic and acidic residues" evidence="1">
    <location>
        <begin position="22"/>
        <end position="49"/>
    </location>
</feature>
<dbReference type="EMBL" id="BASE01000106">
    <property type="protein sequence ID" value="GAM16084.1"/>
    <property type="molecule type" value="Genomic_DNA"/>
</dbReference>
<evidence type="ECO:0000313" key="3">
    <source>
        <dbReference type="Proteomes" id="UP000031014"/>
    </source>
</evidence>
<reference evidence="2 3" key="1">
    <citation type="submission" date="2013-06" db="EMBL/GenBank/DDBJ databases">
        <title>Whole genome shotgun sequence of Bacillus selenatarsenatis SF-1.</title>
        <authorList>
            <person name="Kuroda M."/>
            <person name="Sei K."/>
            <person name="Yamashita M."/>
            <person name="Ike M."/>
        </authorList>
    </citation>
    <scope>NUCLEOTIDE SEQUENCE [LARGE SCALE GENOMIC DNA]</scope>
    <source>
        <strain evidence="2 3">SF-1</strain>
    </source>
</reference>
<sequence>MSVIKVMTDRNRRKQRKSVRHQGHDGQKPEENREKVSVIKAMTDRNHRN</sequence>
<gene>
    <name evidence="2" type="ORF">SAMD00020551_4257</name>
</gene>
<accession>A0A0A8X9Y0</accession>
<protein>
    <submittedName>
        <fullName evidence="2">Uncharacterized protein</fullName>
    </submittedName>
</protein>
<dbReference type="AlphaFoldDB" id="A0A0A8X9Y0"/>
<dbReference type="Proteomes" id="UP000031014">
    <property type="component" value="Unassembled WGS sequence"/>
</dbReference>
<feature type="region of interest" description="Disordered" evidence="1">
    <location>
        <begin position="1"/>
        <end position="49"/>
    </location>
</feature>
<proteinExistence type="predicted"/>
<feature type="compositionally biased region" description="Basic residues" evidence="1">
    <location>
        <begin position="11"/>
        <end position="21"/>
    </location>
</feature>
<evidence type="ECO:0000256" key="1">
    <source>
        <dbReference type="SAM" id="MobiDB-lite"/>
    </source>
</evidence>
<evidence type="ECO:0000313" key="2">
    <source>
        <dbReference type="EMBL" id="GAM16084.1"/>
    </source>
</evidence>
<name>A0A0A8X9Y0_MESS1</name>